<name>A0AAD1DQU6_CHRNA</name>
<accession>A0AAD1DQU6</accession>
<dbReference type="Proteomes" id="UP000278288">
    <property type="component" value="Chromosome"/>
</dbReference>
<dbReference type="RefSeq" id="WP_123857838.1">
    <property type="nucleotide sequence ID" value="NZ_CP033923.1"/>
</dbReference>
<proteinExistence type="predicted"/>
<evidence type="ECO:0000313" key="2">
    <source>
        <dbReference type="Proteomes" id="UP000278288"/>
    </source>
</evidence>
<organism evidence="1 2">
    <name type="scientific">Chryseobacterium nakagawai</name>
    <dbReference type="NCBI Taxonomy" id="1241982"/>
    <lineage>
        <taxon>Bacteria</taxon>
        <taxon>Pseudomonadati</taxon>
        <taxon>Bacteroidota</taxon>
        <taxon>Flavobacteriia</taxon>
        <taxon>Flavobacteriales</taxon>
        <taxon>Weeksellaceae</taxon>
        <taxon>Chryseobacterium group</taxon>
        <taxon>Chryseobacterium</taxon>
    </lineage>
</organism>
<dbReference type="KEGG" id="cnk:EG343_11130"/>
<gene>
    <name evidence="1" type="ORF">EG343_11130</name>
</gene>
<dbReference type="AlphaFoldDB" id="A0AAD1DQU6"/>
<reference evidence="1 2" key="1">
    <citation type="submission" date="2018-11" db="EMBL/GenBank/DDBJ databases">
        <title>Proposal to divide the Flavobacteriaceae and reorganize its genera based on Amino Acid Identity values calculated from whole genome sequences.</title>
        <authorList>
            <person name="Nicholson A.C."/>
            <person name="Gulvik C.A."/>
            <person name="Whitney A.M."/>
            <person name="Humrighouse B.W."/>
            <person name="Bell M."/>
            <person name="Holmes B."/>
            <person name="Steigerwalt A.G."/>
            <person name="Villarma A."/>
            <person name="Sheth M."/>
            <person name="Batra D."/>
            <person name="Pryor J."/>
            <person name="Bernardet J.-F."/>
            <person name="Hugo C."/>
            <person name="Kampfer P."/>
            <person name="Newman J."/>
            <person name="McQuiston J.R."/>
        </authorList>
    </citation>
    <scope>NUCLEOTIDE SEQUENCE [LARGE SCALE GENOMIC DNA]</scope>
    <source>
        <strain evidence="1 2">G0041</strain>
    </source>
</reference>
<sequence>MTKEELLKIYSAYIPYGLEFISSKDNERHLLTDVKTVSDYPLWASTEWNEETLKYEPEINLKPSGGIGNGFKIEEVKPILYDLSYLTKEIEHEGETFVPTERLMNYASNFGVNRGVFEHMLSSILEGNTCITELPYYLIIKLLEWHLNIFQLPEDQFINKATLTNK</sequence>
<keyword evidence="2" id="KW-1185">Reference proteome</keyword>
<protein>
    <submittedName>
        <fullName evidence="1">Uncharacterized protein</fullName>
    </submittedName>
</protein>
<evidence type="ECO:0000313" key="1">
    <source>
        <dbReference type="EMBL" id="AZA91143.1"/>
    </source>
</evidence>
<dbReference type="EMBL" id="CP033923">
    <property type="protein sequence ID" value="AZA91143.1"/>
    <property type="molecule type" value="Genomic_DNA"/>
</dbReference>